<keyword evidence="10" id="KW-1185">Reference proteome</keyword>
<keyword evidence="4 6" id="KW-0472">Membrane</keyword>
<evidence type="ECO:0000259" key="8">
    <source>
        <dbReference type="Pfam" id="PF11970"/>
    </source>
</evidence>
<evidence type="ECO:0000313" key="9">
    <source>
        <dbReference type="EMBL" id="KAG0652501.1"/>
    </source>
</evidence>
<dbReference type="PANTHER" id="PTHR23112:SF37">
    <property type="entry name" value="G PROTEIN-COUPLED RECEPTOR GPR1"/>
    <property type="match status" value="1"/>
</dbReference>
<comment type="subcellular location">
    <subcellularLocation>
        <location evidence="1">Membrane</location>
        <topology evidence="1">Multi-pass membrane protein</topology>
    </subcellularLocation>
</comment>
<protein>
    <submittedName>
        <fullName evidence="9">G -coupled receptor GPR1</fullName>
    </submittedName>
</protein>
<evidence type="ECO:0000256" key="3">
    <source>
        <dbReference type="ARBA" id="ARBA00022989"/>
    </source>
</evidence>
<dbReference type="PANTHER" id="PTHR23112">
    <property type="entry name" value="G PROTEIN-COUPLED RECEPTOR 157-RELATED"/>
    <property type="match status" value="1"/>
</dbReference>
<feature type="transmembrane region" description="Helical" evidence="6">
    <location>
        <begin position="104"/>
        <end position="123"/>
    </location>
</feature>
<gene>
    <name evidence="9" type="ORF">D0Z07_0407</name>
</gene>
<reference evidence="9" key="1">
    <citation type="submission" date="2019-07" db="EMBL/GenBank/DDBJ databases">
        <title>Hyphodiscus hymeniophilus genome sequencing and assembly.</title>
        <authorList>
            <person name="Kramer G."/>
            <person name="Nodwell J."/>
        </authorList>
    </citation>
    <scope>NUCLEOTIDE SEQUENCE</scope>
    <source>
        <strain evidence="9">ATCC 34498</strain>
    </source>
</reference>
<dbReference type="GO" id="GO:0004930">
    <property type="term" value="F:G protein-coupled receptor activity"/>
    <property type="evidence" value="ECO:0007669"/>
    <property type="project" value="TreeGrafter"/>
</dbReference>
<evidence type="ECO:0000256" key="5">
    <source>
        <dbReference type="SAM" id="MobiDB-lite"/>
    </source>
</evidence>
<name>A0A9P7B0T2_9HELO</name>
<dbReference type="InterPro" id="IPR022596">
    <property type="entry name" value="GPR1/2/3_C"/>
</dbReference>
<proteinExistence type="predicted"/>
<evidence type="ECO:0000259" key="7">
    <source>
        <dbReference type="Pfam" id="PF11710"/>
    </source>
</evidence>
<dbReference type="SUPFAM" id="SSF81321">
    <property type="entry name" value="Family A G protein-coupled receptor-like"/>
    <property type="match status" value="1"/>
</dbReference>
<feature type="region of interest" description="Disordered" evidence="5">
    <location>
        <begin position="568"/>
        <end position="635"/>
    </location>
</feature>
<dbReference type="GO" id="GO:0007189">
    <property type="term" value="P:adenylate cyclase-activating G protein-coupled receptor signaling pathway"/>
    <property type="evidence" value="ECO:0007669"/>
    <property type="project" value="TreeGrafter"/>
</dbReference>
<feature type="compositionally biased region" description="Basic and acidic residues" evidence="5">
    <location>
        <begin position="626"/>
        <end position="635"/>
    </location>
</feature>
<dbReference type="GO" id="GO:0005886">
    <property type="term" value="C:plasma membrane"/>
    <property type="evidence" value="ECO:0007669"/>
    <property type="project" value="TreeGrafter"/>
</dbReference>
<keyword evidence="3 6" id="KW-1133">Transmembrane helix</keyword>
<keyword evidence="9" id="KW-0675">Receptor</keyword>
<dbReference type="Proteomes" id="UP000785200">
    <property type="component" value="Unassembled WGS sequence"/>
</dbReference>
<accession>A0A9P7B0T2</accession>
<comment type="caution">
    <text evidence="9">The sequence shown here is derived from an EMBL/GenBank/DDBJ whole genome shotgun (WGS) entry which is preliminary data.</text>
</comment>
<dbReference type="OrthoDB" id="5368598at2759"/>
<sequence length="635" mass="70805">MAPLSNRIARAMWDFEVELRSRGSENSTKIGEHFSPSEENALQCLALVFSSISVASAILAFYCLIMLLIQSDMFKALWFLIYPAVVFVHGPIPNDSTFCQVTGFFLVVGIEASGTQILLDYTLGPKEAGLYPYRHLAYVIWVFFPLTMASLAFSNDTRAYVDQATYCYLPVRPLWYSLVLSWIPRYVIFLAILGIYASIYYYVRSKFHGFDKESKSRRTSIHTSNAIKGQKAHALPPTPTLACHGLISEPSGHSVATVAEARKQSVSSLGSEHGAPLAPTGTTRFIWASVLATNDSASDAPPSEDLSTVDSNSFTGPSTSEPLPAYLGTSLSSPNNIEVVNGSQSRTTAWPDNFVSRVAFSPSQSQLPKSKYSTAEILSSFRRGSLDLSNTTQPVPPQLQLINSRGQNMAVSEMLRTREKIRRQLRLLFIYPLVYMAMWVVPFVSDILQYDDRMAVNPPFALTCVTTIFMCCQAAVDCWLFSTREKPWRHIHGSDESFWGSLKFWSGWSGVRRKKTSFGPGKTRDEMVRDSRAAYQRREEELAQRRIDVIRGDQAREQRRERSWWEAAGFDGTIASQEESVNPEDNETESSGSPNDGKGSPGLPSSEVSEEKDQTEEETTTQSAHDLSETEKSST</sequence>
<feature type="transmembrane region" description="Helical" evidence="6">
    <location>
        <begin position="45"/>
        <end position="69"/>
    </location>
</feature>
<feature type="transmembrane region" description="Helical" evidence="6">
    <location>
        <begin position="76"/>
        <end position="92"/>
    </location>
</feature>
<feature type="transmembrane region" description="Helical" evidence="6">
    <location>
        <begin position="460"/>
        <end position="481"/>
    </location>
</feature>
<dbReference type="Pfam" id="PF11710">
    <property type="entry name" value="Git3"/>
    <property type="match status" value="1"/>
</dbReference>
<dbReference type="AlphaFoldDB" id="A0A9P7B0T2"/>
<feature type="domain" description="Glucose receptor Git3-like N-terminal" evidence="7">
    <location>
        <begin position="42"/>
        <end position="208"/>
    </location>
</feature>
<dbReference type="EMBL" id="VNKQ01000002">
    <property type="protein sequence ID" value="KAG0652501.1"/>
    <property type="molecule type" value="Genomic_DNA"/>
</dbReference>
<evidence type="ECO:0000256" key="1">
    <source>
        <dbReference type="ARBA" id="ARBA00004141"/>
    </source>
</evidence>
<organism evidence="9 10">
    <name type="scientific">Hyphodiscus hymeniophilus</name>
    <dbReference type="NCBI Taxonomy" id="353542"/>
    <lineage>
        <taxon>Eukaryota</taxon>
        <taxon>Fungi</taxon>
        <taxon>Dikarya</taxon>
        <taxon>Ascomycota</taxon>
        <taxon>Pezizomycotina</taxon>
        <taxon>Leotiomycetes</taxon>
        <taxon>Helotiales</taxon>
        <taxon>Hyphodiscaceae</taxon>
        <taxon>Hyphodiscus</taxon>
    </lineage>
</organism>
<feature type="transmembrane region" description="Helical" evidence="6">
    <location>
        <begin position="428"/>
        <end position="448"/>
    </location>
</feature>
<evidence type="ECO:0000256" key="2">
    <source>
        <dbReference type="ARBA" id="ARBA00022692"/>
    </source>
</evidence>
<evidence type="ECO:0000256" key="4">
    <source>
        <dbReference type="ARBA" id="ARBA00023136"/>
    </source>
</evidence>
<feature type="region of interest" description="Disordered" evidence="5">
    <location>
        <begin position="296"/>
        <end position="328"/>
    </location>
</feature>
<evidence type="ECO:0000256" key="6">
    <source>
        <dbReference type="SAM" id="Phobius"/>
    </source>
</evidence>
<evidence type="ECO:0000313" key="10">
    <source>
        <dbReference type="Proteomes" id="UP000785200"/>
    </source>
</evidence>
<feature type="transmembrane region" description="Helical" evidence="6">
    <location>
        <begin position="174"/>
        <end position="203"/>
    </location>
</feature>
<feature type="transmembrane region" description="Helical" evidence="6">
    <location>
        <begin position="135"/>
        <end position="154"/>
    </location>
</feature>
<keyword evidence="2 6" id="KW-0812">Transmembrane</keyword>
<dbReference type="InterPro" id="IPR023041">
    <property type="entry name" value="Glucose_rcpt_Git3-like_N"/>
</dbReference>
<dbReference type="Pfam" id="PF11970">
    <property type="entry name" value="GPR_Gpa2_C"/>
    <property type="match status" value="1"/>
</dbReference>
<feature type="domain" description="G protein-coupled receptor GPR1/2/3 C-terminal" evidence="8">
    <location>
        <begin position="417"/>
        <end position="490"/>
    </location>
</feature>
<feature type="compositionally biased region" description="Acidic residues" evidence="5">
    <location>
        <begin position="608"/>
        <end position="619"/>
    </location>
</feature>
<feature type="compositionally biased region" description="Polar residues" evidence="5">
    <location>
        <begin position="305"/>
        <end position="321"/>
    </location>
</feature>